<name>A0AAV9DL99_ACOCL</name>
<accession>A0AAV9DL99</accession>
<reference evidence="1" key="1">
    <citation type="journal article" date="2023" name="Nat. Commun.">
        <title>Diploid and tetraploid genomes of Acorus and the evolution of monocots.</title>
        <authorList>
            <person name="Ma L."/>
            <person name="Liu K.W."/>
            <person name="Li Z."/>
            <person name="Hsiao Y.Y."/>
            <person name="Qi Y."/>
            <person name="Fu T."/>
            <person name="Tang G.D."/>
            <person name="Zhang D."/>
            <person name="Sun W.H."/>
            <person name="Liu D.K."/>
            <person name="Li Y."/>
            <person name="Chen G.Z."/>
            <person name="Liu X.D."/>
            <person name="Liao X.Y."/>
            <person name="Jiang Y.T."/>
            <person name="Yu X."/>
            <person name="Hao Y."/>
            <person name="Huang J."/>
            <person name="Zhao X.W."/>
            <person name="Ke S."/>
            <person name="Chen Y.Y."/>
            <person name="Wu W.L."/>
            <person name="Hsu J.L."/>
            <person name="Lin Y.F."/>
            <person name="Huang M.D."/>
            <person name="Li C.Y."/>
            <person name="Huang L."/>
            <person name="Wang Z.W."/>
            <person name="Zhao X."/>
            <person name="Zhong W.Y."/>
            <person name="Peng D.H."/>
            <person name="Ahmad S."/>
            <person name="Lan S."/>
            <person name="Zhang J.S."/>
            <person name="Tsai W.C."/>
            <person name="Van de Peer Y."/>
            <person name="Liu Z.J."/>
        </authorList>
    </citation>
    <scope>NUCLEOTIDE SEQUENCE</scope>
    <source>
        <strain evidence="1">CP</strain>
    </source>
</reference>
<keyword evidence="2" id="KW-1185">Reference proteome</keyword>
<protein>
    <submittedName>
        <fullName evidence="1">Uncharacterized protein</fullName>
    </submittedName>
</protein>
<reference evidence="1" key="2">
    <citation type="submission" date="2023-06" db="EMBL/GenBank/DDBJ databases">
        <authorList>
            <person name="Ma L."/>
            <person name="Liu K.-W."/>
            <person name="Li Z."/>
            <person name="Hsiao Y.-Y."/>
            <person name="Qi Y."/>
            <person name="Fu T."/>
            <person name="Tang G."/>
            <person name="Zhang D."/>
            <person name="Sun W.-H."/>
            <person name="Liu D.-K."/>
            <person name="Li Y."/>
            <person name="Chen G.-Z."/>
            <person name="Liu X.-D."/>
            <person name="Liao X.-Y."/>
            <person name="Jiang Y.-T."/>
            <person name="Yu X."/>
            <person name="Hao Y."/>
            <person name="Huang J."/>
            <person name="Zhao X.-W."/>
            <person name="Ke S."/>
            <person name="Chen Y.-Y."/>
            <person name="Wu W.-L."/>
            <person name="Hsu J.-L."/>
            <person name="Lin Y.-F."/>
            <person name="Huang M.-D."/>
            <person name="Li C.-Y."/>
            <person name="Huang L."/>
            <person name="Wang Z.-W."/>
            <person name="Zhao X."/>
            <person name="Zhong W.-Y."/>
            <person name="Peng D.-H."/>
            <person name="Ahmad S."/>
            <person name="Lan S."/>
            <person name="Zhang J.-S."/>
            <person name="Tsai W.-C."/>
            <person name="Van De Peer Y."/>
            <person name="Liu Z.-J."/>
        </authorList>
    </citation>
    <scope>NUCLEOTIDE SEQUENCE</scope>
    <source>
        <strain evidence="1">CP</strain>
        <tissue evidence="1">Leaves</tissue>
    </source>
</reference>
<evidence type="ECO:0000313" key="2">
    <source>
        <dbReference type="Proteomes" id="UP001180020"/>
    </source>
</evidence>
<comment type="caution">
    <text evidence="1">The sequence shown here is derived from an EMBL/GenBank/DDBJ whole genome shotgun (WGS) entry which is preliminary data.</text>
</comment>
<dbReference type="Proteomes" id="UP001180020">
    <property type="component" value="Unassembled WGS sequence"/>
</dbReference>
<gene>
    <name evidence="1" type="ORF">QJS10_CPB12g00747</name>
</gene>
<proteinExistence type="predicted"/>
<dbReference type="AlphaFoldDB" id="A0AAV9DL99"/>
<organism evidence="1 2">
    <name type="scientific">Acorus calamus</name>
    <name type="common">Sweet flag</name>
    <dbReference type="NCBI Taxonomy" id="4465"/>
    <lineage>
        <taxon>Eukaryota</taxon>
        <taxon>Viridiplantae</taxon>
        <taxon>Streptophyta</taxon>
        <taxon>Embryophyta</taxon>
        <taxon>Tracheophyta</taxon>
        <taxon>Spermatophyta</taxon>
        <taxon>Magnoliopsida</taxon>
        <taxon>Liliopsida</taxon>
        <taxon>Acoraceae</taxon>
        <taxon>Acorus</taxon>
    </lineage>
</organism>
<sequence length="67" mass="7976">MMRRGMEVRLSNGQKFEVLARDYSYEGRFLKKTSYNEFIRYEVEIYFNTSSVRSSIPKVYSMGTKVT</sequence>
<evidence type="ECO:0000313" key="1">
    <source>
        <dbReference type="EMBL" id="KAK1301676.1"/>
    </source>
</evidence>
<dbReference type="EMBL" id="JAUJYO010000012">
    <property type="protein sequence ID" value="KAK1301676.1"/>
    <property type="molecule type" value="Genomic_DNA"/>
</dbReference>